<keyword evidence="1" id="KW-0479">Metal-binding</keyword>
<dbReference type="InterPro" id="IPR051785">
    <property type="entry name" value="MMCE/EMCE_epimerase"/>
</dbReference>
<keyword evidence="4" id="KW-1185">Reference proteome</keyword>
<dbReference type="EMBL" id="BAAAZN010000007">
    <property type="protein sequence ID" value="GAA3551370.1"/>
    <property type="molecule type" value="Genomic_DNA"/>
</dbReference>
<feature type="domain" description="VOC" evidence="2">
    <location>
        <begin position="12"/>
        <end position="149"/>
    </location>
</feature>
<comment type="caution">
    <text evidence="3">The sequence shown here is derived from an EMBL/GenBank/DDBJ whole genome shotgun (WGS) entry which is preliminary data.</text>
</comment>
<dbReference type="Pfam" id="PF13669">
    <property type="entry name" value="Glyoxalase_4"/>
    <property type="match status" value="1"/>
</dbReference>
<dbReference type="Proteomes" id="UP001500689">
    <property type="component" value="Unassembled WGS sequence"/>
</dbReference>
<dbReference type="RefSeq" id="WP_344861649.1">
    <property type="nucleotide sequence ID" value="NZ_BAAAZN010000007.1"/>
</dbReference>
<evidence type="ECO:0000256" key="1">
    <source>
        <dbReference type="ARBA" id="ARBA00022723"/>
    </source>
</evidence>
<accession>A0ABP6WKA7</accession>
<proteinExistence type="predicted"/>
<protein>
    <submittedName>
        <fullName evidence="3">VOC family protein</fullName>
    </submittedName>
</protein>
<dbReference type="PANTHER" id="PTHR43048">
    <property type="entry name" value="METHYLMALONYL-COA EPIMERASE"/>
    <property type="match status" value="1"/>
</dbReference>
<dbReference type="SUPFAM" id="SSF54593">
    <property type="entry name" value="Glyoxalase/Bleomycin resistance protein/Dihydroxybiphenyl dioxygenase"/>
    <property type="match status" value="1"/>
</dbReference>
<dbReference type="InterPro" id="IPR037523">
    <property type="entry name" value="VOC_core"/>
</dbReference>
<dbReference type="InterPro" id="IPR029068">
    <property type="entry name" value="Glyas_Bleomycin-R_OHBP_Dase"/>
</dbReference>
<sequence>MSGDAGAVKARAVFQVGYVVPDLEAARDYLETTFGIGPWLTIDKPAIDERRYRGTLTPQAYEAVAFAFVGDLQIELMQPVVGPSAFEEFLNGNPNGGFHRLAMLVDDYDSAVKAMGGQERVKQSGRVNDFRFAFFEAPPLGGMVEIVQLDDDARQMLANFRNANQ</sequence>
<evidence type="ECO:0000259" key="2">
    <source>
        <dbReference type="PROSITE" id="PS51819"/>
    </source>
</evidence>
<dbReference type="PROSITE" id="PS51819">
    <property type="entry name" value="VOC"/>
    <property type="match status" value="1"/>
</dbReference>
<evidence type="ECO:0000313" key="3">
    <source>
        <dbReference type="EMBL" id="GAA3551370.1"/>
    </source>
</evidence>
<evidence type="ECO:0000313" key="4">
    <source>
        <dbReference type="Proteomes" id="UP001500689"/>
    </source>
</evidence>
<name>A0ABP6WKA7_9PSEU</name>
<organism evidence="3 4">
    <name type="scientific">Amycolatopsis ultiminotia</name>
    <dbReference type="NCBI Taxonomy" id="543629"/>
    <lineage>
        <taxon>Bacteria</taxon>
        <taxon>Bacillati</taxon>
        <taxon>Actinomycetota</taxon>
        <taxon>Actinomycetes</taxon>
        <taxon>Pseudonocardiales</taxon>
        <taxon>Pseudonocardiaceae</taxon>
        <taxon>Amycolatopsis</taxon>
    </lineage>
</organism>
<gene>
    <name evidence="3" type="ORF">GCM10022222_38630</name>
</gene>
<dbReference type="PANTHER" id="PTHR43048:SF3">
    <property type="entry name" value="METHYLMALONYL-COA EPIMERASE, MITOCHONDRIAL"/>
    <property type="match status" value="1"/>
</dbReference>
<reference evidence="4" key="1">
    <citation type="journal article" date="2019" name="Int. J. Syst. Evol. Microbiol.">
        <title>The Global Catalogue of Microorganisms (GCM) 10K type strain sequencing project: providing services to taxonomists for standard genome sequencing and annotation.</title>
        <authorList>
            <consortium name="The Broad Institute Genomics Platform"/>
            <consortium name="The Broad Institute Genome Sequencing Center for Infectious Disease"/>
            <person name="Wu L."/>
            <person name="Ma J."/>
        </authorList>
    </citation>
    <scope>NUCLEOTIDE SEQUENCE [LARGE SCALE GENOMIC DNA]</scope>
    <source>
        <strain evidence="4">JCM 16898</strain>
    </source>
</reference>
<dbReference type="Gene3D" id="3.10.180.10">
    <property type="entry name" value="2,3-Dihydroxybiphenyl 1,2-Dioxygenase, domain 1"/>
    <property type="match status" value="1"/>
</dbReference>